<dbReference type="InterPro" id="IPR024973">
    <property type="entry name" value="ESPR"/>
</dbReference>
<evidence type="ECO:0000259" key="1">
    <source>
        <dbReference type="Pfam" id="PF05658"/>
    </source>
</evidence>
<accession>A0AAJ6P2A9</accession>
<dbReference type="RefSeq" id="WP_306387363.1">
    <property type="nucleotide sequence ID" value="NZ_JASAYT010000008.1"/>
</dbReference>
<evidence type="ECO:0000313" key="4">
    <source>
        <dbReference type="Proteomes" id="UP001231736"/>
    </source>
</evidence>
<feature type="domain" description="Trimeric autotransporter adhesin YadA-like head" evidence="1">
    <location>
        <begin position="300"/>
        <end position="326"/>
    </location>
</feature>
<dbReference type="Gene3D" id="2.150.10.10">
    <property type="entry name" value="Serralysin-like metalloprotease, C-terminal"/>
    <property type="match status" value="4"/>
</dbReference>
<feature type="domain" description="ESPR" evidence="2">
    <location>
        <begin position="1"/>
        <end position="47"/>
    </location>
</feature>
<feature type="domain" description="Trimeric autotransporter adhesin YadA-like head" evidence="1">
    <location>
        <begin position="206"/>
        <end position="230"/>
    </location>
</feature>
<feature type="domain" description="Trimeric autotransporter adhesin YadA-like head" evidence="1">
    <location>
        <begin position="101"/>
        <end position="124"/>
    </location>
</feature>
<dbReference type="InterPro" id="IPR008640">
    <property type="entry name" value="Adhesin_Head_dom"/>
</dbReference>
<dbReference type="AlphaFoldDB" id="A0AAJ6P2A9"/>
<gene>
    <name evidence="3" type="ORF">QJU97_03375</name>
</gene>
<evidence type="ECO:0000313" key="3">
    <source>
        <dbReference type="EMBL" id="MDP8174498.1"/>
    </source>
</evidence>
<dbReference type="Pfam" id="PF05658">
    <property type="entry name" value="YadA_head"/>
    <property type="match status" value="6"/>
</dbReference>
<sequence length="407" mass="41672">MNSIYKIVFNKATQTFTAVSELAKGATKTQSQSAKQAGTFLPKFAKITLAISMVLGFSTSVMAGTVVSGSGTATGTDAASLGSGTVASGDYSTAMGYQTEASGKISTAMGYKSVALGFGSLATGGKVDSKLFELVKNKNYDKIKTDYKDVFTADVIVELDAITDEEEKKKFTINKVEEVRELRGGKAYADGSMALGTGTIAGVEGGQEAVAMGFRAKATGNNSMALGFGSEATGVGAVAIGSSARNVTDSKNLGAPVASGVNSFAFGAGTKAKNYSSIALGEEALSSGAEAVSIGYKTQAIGNHSLAMGTITQASGMHSTAMGANTKALGIMSTAMGYQTEASGKISTAMGYKSVALGFGSLATGGKVDSKLFELVKNKNYDKIKTDYKDVFTADVIVELDAITDEE</sequence>
<organism evidence="3 4">
    <name type="scientific">Phocoenobacter skyensis</name>
    <dbReference type="NCBI Taxonomy" id="97481"/>
    <lineage>
        <taxon>Bacteria</taxon>
        <taxon>Pseudomonadati</taxon>
        <taxon>Pseudomonadota</taxon>
        <taxon>Gammaproteobacteria</taxon>
        <taxon>Pasteurellales</taxon>
        <taxon>Pasteurellaceae</taxon>
        <taxon>Phocoenobacter</taxon>
    </lineage>
</organism>
<dbReference type="GO" id="GO:0019867">
    <property type="term" value="C:outer membrane"/>
    <property type="evidence" value="ECO:0007669"/>
    <property type="project" value="InterPro"/>
</dbReference>
<dbReference type="SUPFAM" id="SSF101967">
    <property type="entry name" value="Adhesin YadA, collagen-binding domain"/>
    <property type="match status" value="3"/>
</dbReference>
<proteinExistence type="predicted"/>
<dbReference type="InterPro" id="IPR011049">
    <property type="entry name" value="Serralysin-like_metalloprot_C"/>
</dbReference>
<evidence type="ECO:0000259" key="2">
    <source>
        <dbReference type="Pfam" id="PF13018"/>
    </source>
</evidence>
<dbReference type="Pfam" id="PF13018">
    <property type="entry name" value="ESPR"/>
    <property type="match status" value="1"/>
</dbReference>
<feature type="domain" description="Trimeric autotransporter adhesin YadA-like head" evidence="1">
    <location>
        <begin position="328"/>
        <end position="354"/>
    </location>
</feature>
<reference evidence="3" key="1">
    <citation type="journal article" date="2023" name="Front. Microbiol.">
        <title>Phylogeography and host specificity of Pasteurellaceae pathogenic to sea-farmed fish in the north-east Atlantic.</title>
        <authorList>
            <person name="Gulla S."/>
            <person name="Colquhoun D.J."/>
            <person name="Olsen A.B."/>
            <person name="Spilsberg B."/>
            <person name="Lagesen K."/>
            <person name="Aakesson C.P."/>
            <person name="Strom S."/>
            <person name="Manji F."/>
            <person name="Birkbeck T.H."/>
            <person name="Nilsen H.K."/>
        </authorList>
    </citation>
    <scope>NUCLEOTIDE SEQUENCE</scope>
    <source>
        <strain evidence="3">98B1</strain>
    </source>
</reference>
<dbReference type="CDD" id="cd12820">
    <property type="entry name" value="LbR_YadA-like"/>
    <property type="match status" value="2"/>
</dbReference>
<name>A0AAJ6P2A9_9PAST</name>
<comment type="caution">
    <text evidence="3">The sequence shown here is derived from an EMBL/GenBank/DDBJ whole genome shotgun (WGS) entry which is preliminary data.</text>
</comment>
<feature type="non-terminal residue" evidence="3">
    <location>
        <position position="407"/>
    </location>
</feature>
<dbReference type="Proteomes" id="UP001231736">
    <property type="component" value="Unassembled WGS sequence"/>
</dbReference>
<feature type="domain" description="Trimeric autotransporter adhesin YadA-like head" evidence="1">
    <location>
        <begin position="258"/>
        <end position="281"/>
    </location>
</feature>
<dbReference type="EMBL" id="JASAYT010000008">
    <property type="protein sequence ID" value="MDP8174498.1"/>
    <property type="molecule type" value="Genomic_DNA"/>
</dbReference>
<protein>
    <submittedName>
        <fullName evidence="3">ESPR-type extended signal peptide-containing protein</fullName>
    </submittedName>
</protein>
<feature type="domain" description="Trimeric autotransporter adhesin YadA-like head" evidence="1">
    <location>
        <begin position="73"/>
        <end position="98"/>
    </location>
</feature>